<accession>A0A0N5C9L1</accession>
<name>A0A0N5C9L1_STREA</name>
<evidence type="ECO:0000313" key="2">
    <source>
        <dbReference type="Proteomes" id="UP000046392"/>
    </source>
</evidence>
<dbReference type="Pfam" id="PF10551">
    <property type="entry name" value="MULE"/>
    <property type="match status" value="1"/>
</dbReference>
<evidence type="ECO:0000313" key="3">
    <source>
        <dbReference type="WBParaSite" id="SPAL_0001459200.1"/>
    </source>
</evidence>
<reference evidence="3" key="1">
    <citation type="submission" date="2017-02" db="UniProtKB">
        <authorList>
            <consortium name="WormBaseParasite"/>
        </authorList>
    </citation>
    <scope>IDENTIFICATION</scope>
</reference>
<dbReference type="WBParaSite" id="SPAL_0001459200.1">
    <property type="protein sequence ID" value="SPAL_0001459200.1"/>
    <property type="gene ID" value="SPAL_0001459200"/>
</dbReference>
<proteinExistence type="predicted"/>
<evidence type="ECO:0000259" key="1">
    <source>
        <dbReference type="Pfam" id="PF10551"/>
    </source>
</evidence>
<keyword evidence="2" id="KW-1185">Reference proteome</keyword>
<dbReference type="AlphaFoldDB" id="A0A0N5C9L1"/>
<protein>
    <submittedName>
        <fullName evidence="3">MULE domain-containing protein</fullName>
    </submittedName>
</protein>
<dbReference type="InterPro" id="IPR018289">
    <property type="entry name" value="MULE_transposase_dom"/>
</dbReference>
<dbReference type="STRING" id="174720.A0A0N5C9L1"/>
<sequence>MSSVEDKIGALFKEKCSELNISNKNLNLKTGATAQIKISYFIKNKDHIDKCKSIPLIDAIVKHAKDHIDKCKSIPLIDAIVKHAYQYFLKESESFVGVPIDEYDRFIYKIIAICRKLEIPAIEFFKNRNWATTSQCLKAFRQHKYNYIDKLVVSNSDSNDVFDLEDKSFILFEDENKEYVVFGSEENLRRLSSSKLWISDGTFRAAPKGWHQLFEIGGQFEEYGFRHNDVDNLNEERRKKFFFFIFCLTKNRKKSTYLRFFSQLKTYFIANKIWIQCERILMDRETAAMSAFSQIFPEIDIKLCMFHYSQNLLRALQHEGLSSLYKNSKDNYRRETAEDCFNYYILQLFSIPLLPTDKIESTALYILGVIDNFGSHGNKLNHEKIKSFICYYKNNWIKESSSYKLKMLSHYHCEDRTSNGLESFHRKLNSRSVVGKHRKYEFFVEALKLLHFEEVIDFERHYSRELNEFTFLPTRRRYLERNRKIKALTNSFDVDRDNLLIV</sequence>
<feature type="domain" description="MULE transposase" evidence="1">
    <location>
        <begin position="236"/>
        <end position="311"/>
    </location>
</feature>
<dbReference type="Proteomes" id="UP000046392">
    <property type="component" value="Unplaced"/>
</dbReference>
<organism evidence="2 3">
    <name type="scientific">Strongyloides papillosus</name>
    <name type="common">Intestinal threadworm</name>
    <dbReference type="NCBI Taxonomy" id="174720"/>
    <lineage>
        <taxon>Eukaryota</taxon>
        <taxon>Metazoa</taxon>
        <taxon>Ecdysozoa</taxon>
        <taxon>Nematoda</taxon>
        <taxon>Chromadorea</taxon>
        <taxon>Rhabditida</taxon>
        <taxon>Tylenchina</taxon>
        <taxon>Panagrolaimomorpha</taxon>
        <taxon>Strongyloidoidea</taxon>
        <taxon>Strongyloididae</taxon>
        <taxon>Strongyloides</taxon>
    </lineage>
</organism>